<protein>
    <submittedName>
        <fullName evidence="10">ABC transport system permease protein</fullName>
    </submittedName>
</protein>
<feature type="transmembrane region" description="Helical" evidence="7">
    <location>
        <begin position="473"/>
        <end position="496"/>
    </location>
</feature>
<evidence type="ECO:0000256" key="1">
    <source>
        <dbReference type="ARBA" id="ARBA00004651"/>
    </source>
</evidence>
<comment type="caution">
    <text evidence="10">The sequence shown here is derived from an EMBL/GenBank/DDBJ whole genome shotgun (WGS) entry which is preliminary data.</text>
</comment>
<evidence type="ECO:0000259" key="9">
    <source>
        <dbReference type="Pfam" id="PF12704"/>
    </source>
</evidence>
<dbReference type="Pfam" id="PF02687">
    <property type="entry name" value="FtsX"/>
    <property type="match status" value="2"/>
</dbReference>
<proteinExistence type="inferred from homology"/>
<feature type="transmembrane region" description="Helical" evidence="7">
    <location>
        <begin position="413"/>
        <end position="432"/>
    </location>
</feature>
<dbReference type="GO" id="GO:0005886">
    <property type="term" value="C:plasma membrane"/>
    <property type="evidence" value="ECO:0007669"/>
    <property type="project" value="UniProtKB-SubCell"/>
</dbReference>
<evidence type="ECO:0000313" key="10">
    <source>
        <dbReference type="EMBL" id="RZU01968.1"/>
    </source>
</evidence>
<feature type="domain" description="ABC3 transporter permease C-terminal" evidence="8">
    <location>
        <begin position="271"/>
        <end position="392"/>
    </location>
</feature>
<feature type="transmembrane region" description="Helical" evidence="7">
    <location>
        <begin position="848"/>
        <end position="868"/>
    </location>
</feature>
<evidence type="ECO:0000313" key="11">
    <source>
        <dbReference type="Proteomes" id="UP000292027"/>
    </source>
</evidence>
<reference evidence="10 11" key="1">
    <citation type="journal article" date="2015" name="Stand. Genomic Sci.">
        <title>Genomic Encyclopedia of Bacterial and Archaeal Type Strains, Phase III: the genomes of soil and plant-associated and newly described type strains.</title>
        <authorList>
            <person name="Whitman W.B."/>
            <person name="Woyke T."/>
            <person name="Klenk H.P."/>
            <person name="Zhou Y."/>
            <person name="Lilburn T.G."/>
            <person name="Beck B.J."/>
            <person name="De Vos P."/>
            <person name="Vandamme P."/>
            <person name="Eisen J.A."/>
            <person name="Garrity G."/>
            <person name="Hugenholtz P."/>
            <person name="Kyrpides N.C."/>
        </authorList>
    </citation>
    <scope>NUCLEOTIDE SEQUENCE [LARGE SCALE GENOMIC DNA]</scope>
    <source>
        <strain evidence="10 11">VKM Ac-2540</strain>
    </source>
</reference>
<evidence type="ECO:0000259" key="8">
    <source>
        <dbReference type="Pfam" id="PF02687"/>
    </source>
</evidence>
<evidence type="ECO:0000256" key="3">
    <source>
        <dbReference type="ARBA" id="ARBA00022692"/>
    </source>
</evidence>
<evidence type="ECO:0000256" key="7">
    <source>
        <dbReference type="SAM" id="Phobius"/>
    </source>
</evidence>
<keyword evidence="2" id="KW-1003">Cell membrane</keyword>
<dbReference type="AlphaFoldDB" id="A0A4Q7VZG7"/>
<evidence type="ECO:0000256" key="5">
    <source>
        <dbReference type="ARBA" id="ARBA00023136"/>
    </source>
</evidence>
<dbReference type="OrthoDB" id="9780560at2"/>
<feature type="domain" description="ABC3 transporter permease C-terminal" evidence="8">
    <location>
        <begin position="764"/>
        <end position="878"/>
    </location>
</feature>
<feature type="transmembrane region" description="Helical" evidence="7">
    <location>
        <begin position="268"/>
        <end position="292"/>
    </location>
</feature>
<keyword evidence="5 7" id="KW-0472">Membrane</keyword>
<dbReference type="InterPro" id="IPR050250">
    <property type="entry name" value="Macrolide_Exporter_MacB"/>
</dbReference>
<dbReference type="GO" id="GO:0022857">
    <property type="term" value="F:transmembrane transporter activity"/>
    <property type="evidence" value="ECO:0007669"/>
    <property type="project" value="TreeGrafter"/>
</dbReference>
<dbReference type="InterPro" id="IPR025857">
    <property type="entry name" value="MacB_PCD"/>
</dbReference>
<dbReference type="EMBL" id="SHKR01000018">
    <property type="protein sequence ID" value="RZU01968.1"/>
    <property type="molecule type" value="Genomic_DNA"/>
</dbReference>
<comment type="similarity">
    <text evidence="6">Belongs to the ABC-4 integral membrane protein family.</text>
</comment>
<feature type="transmembrane region" description="Helical" evidence="7">
    <location>
        <begin position="16"/>
        <end position="36"/>
    </location>
</feature>
<feature type="domain" description="MacB-like periplasmic core" evidence="9">
    <location>
        <begin position="16"/>
        <end position="236"/>
    </location>
</feature>
<feature type="transmembrane region" description="Helical" evidence="7">
    <location>
        <begin position="312"/>
        <end position="330"/>
    </location>
</feature>
<organism evidence="10 11">
    <name type="scientific">Kribbella rubisoli</name>
    <dbReference type="NCBI Taxonomy" id="3075929"/>
    <lineage>
        <taxon>Bacteria</taxon>
        <taxon>Bacillati</taxon>
        <taxon>Actinomycetota</taxon>
        <taxon>Actinomycetes</taxon>
        <taxon>Propionibacteriales</taxon>
        <taxon>Kribbellaceae</taxon>
        <taxon>Kribbella</taxon>
    </lineage>
</organism>
<keyword evidence="11" id="KW-1185">Reference proteome</keyword>
<feature type="transmembrane region" description="Helical" evidence="7">
    <location>
        <begin position="534"/>
        <end position="555"/>
    </location>
</feature>
<keyword evidence="4 7" id="KW-1133">Transmembrane helix</keyword>
<feature type="transmembrane region" description="Helical" evidence="7">
    <location>
        <begin position="814"/>
        <end position="836"/>
    </location>
</feature>
<dbReference type="RefSeq" id="WP_130450175.1">
    <property type="nucleotide sequence ID" value="NZ_SHKR01000018.1"/>
</dbReference>
<evidence type="ECO:0000256" key="2">
    <source>
        <dbReference type="ARBA" id="ARBA00022475"/>
    </source>
</evidence>
<evidence type="ECO:0000256" key="6">
    <source>
        <dbReference type="ARBA" id="ARBA00038076"/>
    </source>
</evidence>
<name>A0A4Q7VZG7_9ACTN</name>
<dbReference type="Proteomes" id="UP000292027">
    <property type="component" value="Unassembled WGS sequence"/>
</dbReference>
<feature type="transmembrane region" description="Helical" evidence="7">
    <location>
        <begin position="761"/>
        <end position="786"/>
    </location>
</feature>
<comment type="subcellular location">
    <subcellularLocation>
        <location evidence="1">Cell membrane</location>
        <topology evidence="1">Multi-pass membrane protein</topology>
    </subcellularLocation>
</comment>
<evidence type="ECO:0000256" key="4">
    <source>
        <dbReference type="ARBA" id="ARBA00022989"/>
    </source>
</evidence>
<keyword evidence="3 7" id="KW-0812">Transmembrane</keyword>
<feature type="domain" description="MacB-like periplasmic core" evidence="9">
    <location>
        <begin position="530"/>
        <end position="725"/>
    </location>
</feature>
<sequence length="885" mass="92209">MIKFALQGLLARKLRTALTAIGVVLGVALISGTYVLTDSITSAFDSIFTQNYKNTDAAITGKNAIDASEDGTVPAPPFDAGLLATVRGLPEVGAAGGAVSGEAQLIGKDGKSIVFGGAPNLGFSVDPALPQFNSLTLVSGAWPTGDQVVIDTKTAKEKGFTTGDTIGVQARGAAEQMKISGLVEFGAVSSIGGATLAGFDLGTAQQLFDKTGKLDQILIATKSGTSEQQMLEAVRRILPAATQVRTADEQAKEDAAGTSSFLSFLQTFLLVFGGIALFVGSFVIANSLSITIAQRTREFATLRTLGASRRQLLGTVVLEALVTGFVASVAGLFLGLAIATGLFKLFDAVGFTLPNNGLVFQTRTIVVALIVGVLVTVLASLRPAWRATRVPPIAAVREGATLAPGRLNRYRPVGAALLAVGGIALVLVGLFADGLSTKTLLVLLGAGVLLLFIGIALFSARLVRPLATVSDPIARWSVVVLTALIWPFFLVPLWLVRRLFGRRTEFPGVLPDGPAVAIGGQNSRRDPHRTASTAAALMIGLALVTLVATLGAGLIRPFEQAVDGIFSADYAITAQNNFSPLPPPVAAEIAKVPGVDKVTSVRGGEAKAFGKTITITAVDPQAPELLTFDWRSGSQASLGELGADGAIVDAAYADSHALVLGSRFPMQTATGKTLQLEVKGVFRPPAGGSPFGNVTISTATFDATTSQPLNLYTFVNMSGGVTAANTATLNDALSTFPNAKALTRDEFKKAQTDGIKSILNVLYVLLALSVLVSLFGIVNTLVLTVFERTRELGMLRAIGLTRGQVKKMIRQESVITALIGAVIGIVLGLVLASLLAARLDEISFTIPVAQLVIFAVVSVVVGIFAAIWPARRAAKLDPLEALQYE</sequence>
<dbReference type="PANTHER" id="PTHR30572">
    <property type="entry name" value="MEMBRANE COMPONENT OF TRANSPORTER-RELATED"/>
    <property type="match status" value="1"/>
</dbReference>
<feature type="transmembrane region" description="Helical" evidence="7">
    <location>
        <begin position="439"/>
        <end position="461"/>
    </location>
</feature>
<feature type="transmembrane region" description="Helical" evidence="7">
    <location>
        <begin position="365"/>
        <end position="385"/>
    </location>
</feature>
<accession>A0A4Q7VZG7</accession>
<dbReference type="PANTHER" id="PTHR30572:SF4">
    <property type="entry name" value="ABC TRANSPORTER PERMEASE YTRF"/>
    <property type="match status" value="1"/>
</dbReference>
<gene>
    <name evidence="10" type="ORF">EV645_8084</name>
</gene>
<dbReference type="Pfam" id="PF12704">
    <property type="entry name" value="MacB_PCD"/>
    <property type="match status" value="2"/>
</dbReference>
<dbReference type="InterPro" id="IPR003838">
    <property type="entry name" value="ABC3_permease_C"/>
</dbReference>